<protein>
    <submittedName>
        <fullName evidence="2">Uncharacterized protein</fullName>
    </submittedName>
</protein>
<evidence type="ECO:0000313" key="2">
    <source>
        <dbReference type="EMBL" id="MFK2904181.1"/>
    </source>
</evidence>
<feature type="transmembrane region" description="Helical" evidence="1">
    <location>
        <begin position="45"/>
        <end position="70"/>
    </location>
</feature>
<accession>A0ABW8JVD4</accession>
<gene>
    <name evidence="2" type="ORF">ISP17_09395</name>
</gene>
<keyword evidence="1" id="KW-0812">Transmembrane</keyword>
<keyword evidence="1" id="KW-1133">Transmembrane helix</keyword>
<evidence type="ECO:0000256" key="1">
    <source>
        <dbReference type="SAM" id="Phobius"/>
    </source>
</evidence>
<dbReference type="EMBL" id="JADIKM010000002">
    <property type="protein sequence ID" value="MFK2904181.1"/>
    <property type="molecule type" value="Genomic_DNA"/>
</dbReference>
<feature type="transmembrane region" description="Helical" evidence="1">
    <location>
        <begin position="138"/>
        <end position="163"/>
    </location>
</feature>
<dbReference type="Proteomes" id="UP001620460">
    <property type="component" value="Unassembled WGS sequence"/>
</dbReference>
<comment type="caution">
    <text evidence="2">The sequence shown here is derived from an EMBL/GenBank/DDBJ whole genome shotgun (WGS) entry which is preliminary data.</text>
</comment>
<dbReference type="RefSeq" id="WP_404632416.1">
    <property type="nucleotide sequence ID" value="NZ_JADIKM010000002.1"/>
</dbReference>
<organism evidence="2 3">
    <name type="scientific">Dyella ginsengisoli</name>
    <dbReference type="NCBI Taxonomy" id="363848"/>
    <lineage>
        <taxon>Bacteria</taxon>
        <taxon>Pseudomonadati</taxon>
        <taxon>Pseudomonadota</taxon>
        <taxon>Gammaproteobacteria</taxon>
        <taxon>Lysobacterales</taxon>
        <taxon>Rhodanobacteraceae</taxon>
        <taxon>Dyella</taxon>
    </lineage>
</organism>
<reference evidence="2 3" key="1">
    <citation type="submission" date="2020-10" db="EMBL/GenBank/DDBJ databases">
        <title>Phylogeny of dyella-like bacteria.</title>
        <authorList>
            <person name="Fu J."/>
        </authorList>
    </citation>
    <scope>NUCLEOTIDE SEQUENCE [LARGE SCALE GENOMIC DNA]</scope>
    <source>
        <strain evidence="2 3">Gsoil3046</strain>
    </source>
</reference>
<proteinExistence type="predicted"/>
<keyword evidence="3" id="KW-1185">Reference proteome</keyword>
<feature type="transmembrane region" description="Helical" evidence="1">
    <location>
        <begin position="91"/>
        <end position="118"/>
    </location>
</feature>
<keyword evidence="1" id="KW-0472">Membrane</keyword>
<name>A0ABW8JVD4_9GAMM</name>
<sequence length="183" mass="19880">MKTTLHTALCIAIRIGAVLLALDALERVASLLTIGEADPHRFFGAMLFSALYLGVAVVLWLWPGMLAWWASSRASNEVFVSYLAGYDWQRIALAVVGVWLAVTGLSGCLGHGLLMVFLGERMRDYSTGLLPTTEWYWLIHYSVQTVAGAAILLGSSGLVSLLARIRRYPAVTAIEEPDGQGRG</sequence>
<evidence type="ECO:0000313" key="3">
    <source>
        <dbReference type="Proteomes" id="UP001620460"/>
    </source>
</evidence>